<dbReference type="InterPro" id="IPR017524">
    <property type="entry name" value="SASP_thioredoxin-like"/>
</dbReference>
<comment type="caution">
    <text evidence="3">The sequence shown here is derived from an EMBL/GenBank/DDBJ whole genome shotgun (WGS) entry which is preliminary data.</text>
</comment>
<evidence type="ECO:0000256" key="1">
    <source>
        <dbReference type="HAMAP-Rule" id="MF_01506"/>
    </source>
</evidence>
<proteinExistence type="evidence at transcript level"/>
<comment type="subcellular location">
    <subcellularLocation>
        <location evidence="1">Spore core</location>
    </subcellularLocation>
</comment>
<accession>A0A263BY21</accession>
<feature type="region of interest" description="Disordered" evidence="2">
    <location>
        <begin position="35"/>
        <end position="77"/>
    </location>
</feature>
<dbReference type="EMBL" id="NPIA01000001">
    <property type="protein sequence ID" value="OZM58661.1"/>
    <property type="molecule type" value="Genomic_DNA"/>
</dbReference>
<sequence length="77" mass="9254">MNSKHNPDNRKNNVERLHDMIENTQAKMEEAERIMEYSSSEEEKMRLREKNEHRQQSITAMQQEMADEAQARENGYQ</sequence>
<gene>
    <name evidence="1" type="primary">tlp</name>
    <name evidence="3" type="ORF">CIB95_03580</name>
</gene>
<evidence type="ECO:0000313" key="4">
    <source>
        <dbReference type="Proteomes" id="UP000217083"/>
    </source>
</evidence>
<dbReference type="GO" id="GO:0030435">
    <property type="term" value="P:sporulation resulting in formation of a cellular spore"/>
    <property type="evidence" value="ECO:0007669"/>
    <property type="project" value="UniProtKB-KW"/>
</dbReference>
<evidence type="ECO:0000256" key="2">
    <source>
        <dbReference type="SAM" id="MobiDB-lite"/>
    </source>
</evidence>
<comment type="similarity">
    <text evidence="1">Belongs to the Tlp family.</text>
</comment>
<dbReference type="HAMAP" id="MF_01506">
    <property type="entry name" value="Tlp"/>
    <property type="match status" value="1"/>
</dbReference>
<name>A0A263BY21_9BACI</name>
<comment type="induction">
    <text evidence="1">Expressed only in the forespore compartment of sporulating cells.</text>
</comment>
<organism evidence="3 4">
    <name type="scientific">Lottiidibacillus patelloidae</name>
    <dbReference type="NCBI Taxonomy" id="2670334"/>
    <lineage>
        <taxon>Bacteria</taxon>
        <taxon>Bacillati</taxon>
        <taxon>Bacillota</taxon>
        <taxon>Bacilli</taxon>
        <taxon>Bacillales</taxon>
        <taxon>Bacillaceae</taxon>
        <taxon>Lottiidibacillus</taxon>
    </lineage>
</organism>
<dbReference type="AlphaFoldDB" id="A0A263BY21"/>
<reference evidence="3 4" key="2">
    <citation type="submission" date="2017-09" db="EMBL/GenBank/DDBJ databases">
        <title>Bacillus patelloidae sp. nov., isolated from the intestinal tract of a marine limpet.</title>
        <authorList>
            <person name="Liu R."/>
            <person name="Dong C."/>
            <person name="Shao Z."/>
        </authorList>
    </citation>
    <scope>NUCLEOTIDE SEQUENCE [LARGE SCALE GENOMIC DNA]</scope>
    <source>
        <strain evidence="3 4">SA5d-4</strain>
    </source>
</reference>
<protein>
    <recommendedName>
        <fullName evidence="1">Small, acid-soluble spore protein Tlp</fullName>
    </recommendedName>
</protein>
<keyword evidence="1" id="KW-0749">Sporulation</keyword>
<evidence type="ECO:0000313" key="3">
    <source>
        <dbReference type="EMBL" id="OZM58661.1"/>
    </source>
</evidence>
<dbReference type="Pfam" id="PF19824">
    <property type="entry name" value="Tlp"/>
    <property type="match status" value="1"/>
</dbReference>
<feature type="compositionally biased region" description="Basic and acidic residues" evidence="2">
    <location>
        <begin position="35"/>
        <end position="55"/>
    </location>
</feature>
<dbReference type="RefSeq" id="WP_094921902.1">
    <property type="nucleotide sequence ID" value="NZ_NPIA01000001.1"/>
</dbReference>
<dbReference type="NCBIfam" id="TIGR03090">
    <property type="entry name" value="SASP_tlp"/>
    <property type="match status" value="1"/>
</dbReference>
<dbReference type="Proteomes" id="UP000217083">
    <property type="component" value="Unassembled WGS sequence"/>
</dbReference>
<keyword evidence="4" id="KW-1185">Reference proteome</keyword>
<dbReference type="GO" id="GO:0030436">
    <property type="term" value="P:asexual sporulation"/>
    <property type="evidence" value="ECO:0007669"/>
    <property type="project" value="UniProtKB-UniRule"/>
</dbReference>
<reference evidence="4" key="1">
    <citation type="submission" date="2017-08" db="EMBL/GenBank/DDBJ databases">
        <authorList>
            <person name="Huang Z."/>
        </authorList>
    </citation>
    <scope>NUCLEOTIDE SEQUENCE [LARGE SCALE GENOMIC DNA]</scope>
    <source>
        <strain evidence="4">SA5d-4</strain>
    </source>
</reference>